<evidence type="ECO:0000256" key="1">
    <source>
        <dbReference type="SAM" id="MobiDB-lite"/>
    </source>
</evidence>
<gene>
    <name evidence="2" type="ORF">BYL167_LOCUS22126</name>
    <name evidence="3" type="ORF">GIL414_LOCUS25186</name>
</gene>
<evidence type="ECO:0000313" key="2">
    <source>
        <dbReference type="EMBL" id="CAF4164390.1"/>
    </source>
</evidence>
<dbReference type="Proteomes" id="UP000681967">
    <property type="component" value="Unassembled WGS sequence"/>
</dbReference>
<dbReference type="Proteomes" id="UP000681720">
    <property type="component" value="Unassembled WGS sequence"/>
</dbReference>
<comment type="caution">
    <text evidence="3">The sequence shown here is derived from an EMBL/GenBank/DDBJ whole genome shotgun (WGS) entry which is preliminary data.</text>
</comment>
<organism evidence="3 4">
    <name type="scientific">Rotaria magnacalcarata</name>
    <dbReference type="NCBI Taxonomy" id="392030"/>
    <lineage>
        <taxon>Eukaryota</taxon>
        <taxon>Metazoa</taxon>
        <taxon>Spiralia</taxon>
        <taxon>Gnathifera</taxon>
        <taxon>Rotifera</taxon>
        <taxon>Eurotatoria</taxon>
        <taxon>Bdelloidea</taxon>
        <taxon>Philodinida</taxon>
        <taxon>Philodinidae</taxon>
        <taxon>Rotaria</taxon>
    </lineage>
</organism>
<dbReference type="EMBL" id="CAJOBH010011643">
    <property type="protein sequence ID" value="CAF4164390.1"/>
    <property type="molecule type" value="Genomic_DNA"/>
</dbReference>
<name>A0A8S2TEF2_9BILA</name>
<feature type="region of interest" description="Disordered" evidence="1">
    <location>
        <begin position="1"/>
        <end position="86"/>
    </location>
</feature>
<feature type="compositionally biased region" description="Polar residues" evidence="1">
    <location>
        <begin position="58"/>
        <end position="71"/>
    </location>
</feature>
<sequence length="86" mass="9691">MDELSSPSAADTRSVSSESTSENYNQFDTKNLNEDAHDSSSFVSPEKPLTDEDKIRQMQLQARSRSSTMSNEMEKTIKLDRNNSLT</sequence>
<proteinExistence type="predicted"/>
<accession>A0A8S2TEF2</accession>
<feature type="compositionally biased region" description="Basic and acidic residues" evidence="1">
    <location>
        <begin position="72"/>
        <end position="86"/>
    </location>
</feature>
<evidence type="ECO:0000313" key="4">
    <source>
        <dbReference type="Proteomes" id="UP000681720"/>
    </source>
</evidence>
<evidence type="ECO:0000313" key="3">
    <source>
        <dbReference type="EMBL" id="CAF4286059.1"/>
    </source>
</evidence>
<dbReference type="EMBL" id="CAJOBJ010033366">
    <property type="protein sequence ID" value="CAF4286059.1"/>
    <property type="molecule type" value="Genomic_DNA"/>
</dbReference>
<feature type="non-terminal residue" evidence="3">
    <location>
        <position position="86"/>
    </location>
</feature>
<dbReference type="AlphaFoldDB" id="A0A8S2TEF2"/>
<protein>
    <submittedName>
        <fullName evidence="3">Uncharacterized protein</fullName>
    </submittedName>
</protein>
<reference evidence="3" key="1">
    <citation type="submission" date="2021-02" db="EMBL/GenBank/DDBJ databases">
        <authorList>
            <person name="Nowell W R."/>
        </authorList>
    </citation>
    <scope>NUCLEOTIDE SEQUENCE</scope>
</reference>
<feature type="compositionally biased region" description="Polar residues" evidence="1">
    <location>
        <begin position="1"/>
        <end position="30"/>
    </location>
</feature>